<comment type="catalytic activity">
    <reaction evidence="6">
        <text>cytidine(1402) in 16S rRNA + S-adenosyl-L-methionine = N(4)-methylcytidine(1402) in 16S rRNA + S-adenosyl-L-homocysteine + H(+)</text>
        <dbReference type="Rhea" id="RHEA:42928"/>
        <dbReference type="Rhea" id="RHEA-COMP:10286"/>
        <dbReference type="Rhea" id="RHEA-COMP:10287"/>
        <dbReference type="ChEBI" id="CHEBI:15378"/>
        <dbReference type="ChEBI" id="CHEBI:57856"/>
        <dbReference type="ChEBI" id="CHEBI:59789"/>
        <dbReference type="ChEBI" id="CHEBI:74506"/>
        <dbReference type="ChEBI" id="CHEBI:82748"/>
        <dbReference type="EC" id="2.1.1.199"/>
    </reaction>
</comment>
<keyword evidence="6" id="KW-0963">Cytoplasm</keyword>
<dbReference type="GO" id="GO:0071424">
    <property type="term" value="F:rRNA (cytosine-N4-)-methyltransferase activity"/>
    <property type="evidence" value="ECO:0007669"/>
    <property type="project" value="UniProtKB-UniRule"/>
</dbReference>
<feature type="binding site" evidence="6">
    <location>
        <position position="52"/>
    </location>
    <ligand>
        <name>S-adenosyl-L-methionine</name>
        <dbReference type="ChEBI" id="CHEBI:59789"/>
    </ligand>
</feature>
<dbReference type="GO" id="GO:0005737">
    <property type="term" value="C:cytoplasm"/>
    <property type="evidence" value="ECO:0007669"/>
    <property type="project" value="UniProtKB-SubCell"/>
</dbReference>
<keyword evidence="2 6" id="KW-0698">rRNA processing</keyword>
<dbReference type="InterPro" id="IPR023397">
    <property type="entry name" value="SAM-dep_MeTrfase_MraW_recog"/>
</dbReference>
<dbReference type="KEGG" id="llu:AKJ09_04687"/>
<evidence type="ECO:0000256" key="7">
    <source>
        <dbReference type="SAM" id="MobiDB-lite"/>
    </source>
</evidence>
<comment type="similarity">
    <text evidence="1 6">Belongs to the methyltransferase superfamily. RsmH family.</text>
</comment>
<dbReference type="Pfam" id="PF01795">
    <property type="entry name" value="Methyltransf_5"/>
    <property type="match status" value="1"/>
</dbReference>
<evidence type="ECO:0000313" key="9">
    <source>
        <dbReference type="Proteomes" id="UP000064967"/>
    </source>
</evidence>
<proteinExistence type="inferred from homology"/>
<dbReference type="Gene3D" id="1.10.150.170">
    <property type="entry name" value="Putative methyltransferase TM0872, insert domain"/>
    <property type="match status" value="1"/>
</dbReference>
<dbReference type="CDD" id="cd02440">
    <property type="entry name" value="AdoMet_MTases"/>
    <property type="match status" value="1"/>
</dbReference>
<evidence type="ECO:0000256" key="2">
    <source>
        <dbReference type="ARBA" id="ARBA00022552"/>
    </source>
</evidence>
<keyword evidence="9" id="KW-1185">Reference proteome</keyword>
<evidence type="ECO:0000256" key="6">
    <source>
        <dbReference type="HAMAP-Rule" id="MF_01007"/>
    </source>
</evidence>
<comment type="function">
    <text evidence="6">Specifically methylates the N4 position of cytidine in position 1402 (C1402) of 16S rRNA.</text>
</comment>
<feature type="binding site" evidence="6">
    <location>
        <position position="107"/>
    </location>
    <ligand>
        <name>S-adenosyl-L-methionine</name>
        <dbReference type="ChEBI" id="CHEBI:59789"/>
    </ligand>
</feature>
<feature type="compositionally biased region" description="Pro residues" evidence="7">
    <location>
        <begin position="301"/>
        <end position="316"/>
    </location>
</feature>
<dbReference type="AlphaFoldDB" id="A0A0K1PWW8"/>
<evidence type="ECO:0000256" key="5">
    <source>
        <dbReference type="ARBA" id="ARBA00022691"/>
    </source>
</evidence>
<dbReference type="SUPFAM" id="SSF53335">
    <property type="entry name" value="S-adenosyl-L-methionine-dependent methyltransferases"/>
    <property type="match status" value="1"/>
</dbReference>
<keyword evidence="5 6" id="KW-0949">S-adenosyl-L-methionine</keyword>
<dbReference type="PANTHER" id="PTHR11265">
    <property type="entry name" value="S-ADENOSYL-METHYLTRANSFERASE MRAW"/>
    <property type="match status" value="1"/>
</dbReference>
<feature type="compositionally biased region" description="Basic residues" evidence="7">
    <location>
        <begin position="281"/>
        <end position="292"/>
    </location>
</feature>
<dbReference type="PATRIC" id="fig|1391654.3.peg.4752"/>
<dbReference type="InterPro" id="IPR029063">
    <property type="entry name" value="SAM-dependent_MTases_sf"/>
</dbReference>
<dbReference type="Proteomes" id="UP000064967">
    <property type="component" value="Chromosome"/>
</dbReference>
<dbReference type="Gene3D" id="3.40.50.150">
    <property type="entry name" value="Vaccinia Virus protein VP39"/>
    <property type="match status" value="1"/>
</dbReference>
<dbReference type="EC" id="2.1.1.199" evidence="6"/>
<sequence>MADFVHATVMKTEVIEALAPRAGVFVDVTVGGGGHTEAILEADPNARVVALDRDSIALEASRARLARFGNRVTFVKTPFGHVLKALQGLGITTVTGLCADLGVSSPQLDDADRGMSFRREGPIDMRMDASEGETAIELIARLSDDQLADALYHYGEERRSRRIARSIKRALADNQLETTLDLRRAIVRAVGPVRVGGVDPATRTFQALRIAVNRELEELESLLAALPSIIEPGGVAAIISFHSLEDRLVKRAFHDRAVWQVLTKKPLVAGDEEGAANPRSRSAKLRSARRRGGSTILPPGNSLPPPSGDVSLPPPSMEIDDEGGDP</sequence>
<dbReference type="HAMAP" id="MF_01007">
    <property type="entry name" value="16SrRNA_methyltr_H"/>
    <property type="match status" value="1"/>
</dbReference>
<name>A0A0K1PWW8_9BACT</name>
<keyword evidence="4 6" id="KW-0808">Transferase</keyword>
<dbReference type="InterPro" id="IPR002903">
    <property type="entry name" value="RsmH"/>
</dbReference>
<dbReference type="STRING" id="1391654.AKJ09_04687"/>
<dbReference type="EMBL" id="CP012333">
    <property type="protein sequence ID" value="AKU98023.1"/>
    <property type="molecule type" value="Genomic_DNA"/>
</dbReference>
<gene>
    <name evidence="6" type="primary">rsmH</name>
    <name evidence="8" type="ORF">AKJ09_04687</name>
</gene>
<dbReference type="PIRSF" id="PIRSF004486">
    <property type="entry name" value="MraW"/>
    <property type="match status" value="1"/>
</dbReference>
<comment type="subcellular location">
    <subcellularLocation>
        <location evidence="6">Cytoplasm</location>
    </subcellularLocation>
</comment>
<feature type="binding site" evidence="6">
    <location>
        <position position="100"/>
    </location>
    <ligand>
        <name>S-adenosyl-L-methionine</name>
        <dbReference type="ChEBI" id="CHEBI:59789"/>
    </ligand>
</feature>
<evidence type="ECO:0000256" key="3">
    <source>
        <dbReference type="ARBA" id="ARBA00022603"/>
    </source>
</evidence>
<accession>A0A0K1PWW8</accession>
<organism evidence="8 9">
    <name type="scientific">Labilithrix luteola</name>
    <dbReference type="NCBI Taxonomy" id="1391654"/>
    <lineage>
        <taxon>Bacteria</taxon>
        <taxon>Pseudomonadati</taxon>
        <taxon>Myxococcota</taxon>
        <taxon>Polyangia</taxon>
        <taxon>Polyangiales</taxon>
        <taxon>Labilitrichaceae</taxon>
        <taxon>Labilithrix</taxon>
    </lineage>
</organism>
<evidence type="ECO:0000256" key="4">
    <source>
        <dbReference type="ARBA" id="ARBA00022679"/>
    </source>
</evidence>
<protein>
    <recommendedName>
        <fullName evidence="6">Ribosomal RNA small subunit methyltransferase H</fullName>
        <ecNumber evidence="6">2.1.1.199</ecNumber>
    </recommendedName>
    <alternativeName>
        <fullName evidence="6">16S rRNA m(4)C1402 methyltransferase</fullName>
    </alternativeName>
    <alternativeName>
        <fullName evidence="6">rRNA (cytosine-N(4)-)-methyltransferase RsmH</fullName>
    </alternativeName>
</protein>
<feature type="binding site" evidence="6">
    <location>
        <begin position="33"/>
        <end position="35"/>
    </location>
    <ligand>
        <name>S-adenosyl-L-methionine</name>
        <dbReference type="ChEBI" id="CHEBI:59789"/>
    </ligand>
</feature>
<feature type="region of interest" description="Disordered" evidence="7">
    <location>
        <begin position="271"/>
        <end position="326"/>
    </location>
</feature>
<reference evidence="8 9" key="1">
    <citation type="submission" date="2015-08" db="EMBL/GenBank/DDBJ databases">
        <authorList>
            <person name="Babu N.S."/>
            <person name="Beckwith C.J."/>
            <person name="Beseler K.G."/>
            <person name="Brison A."/>
            <person name="Carone J.V."/>
            <person name="Caskin T.P."/>
            <person name="Diamond M."/>
            <person name="Durham M.E."/>
            <person name="Foxe J.M."/>
            <person name="Go M."/>
            <person name="Henderson B.A."/>
            <person name="Jones I.B."/>
            <person name="McGettigan J.A."/>
            <person name="Micheletti S.J."/>
            <person name="Nasrallah M.E."/>
            <person name="Ortiz D."/>
            <person name="Piller C.R."/>
            <person name="Privatt S.R."/>
            <person name="Schneider S.L."/>
            <person name="Sharp S."/>
            <person name="Smith T.C."/>
            <person name="Stanton J.D."/>
            <person name="Ullery H.E."/>
            <person name="Wilson R.J."/>
            <person name="Serrano M.G."/>
            <person name="Buck G."/>
            <person name="Lee V."/>
            <person name="Wang Y."/>
            <person name="Carvalho R."/>
            <person name="Voegtly L."/>
            <person name="Shi R."/>
            <person name="Duckworth R."/>
            <person name="Johnson A."/>
            <person name="Loviza R."/>
            <person name="Walstead R."/>
            <person name="Shah Z."/>
            <person name="Kiflezghi M."/>
            <person name="Wade K."/>
            <person name="Ball S.L."/>
            <person name="Bradley K.W."/>
            <person name="Asai D.J."/>
            <person name="Bowman C.A."/>
            <person name="Russell D.A."/>
            <person name="Pope W.H."/>
            <person name="Jacobs-Sera D."/>
            <person name="Hendrix R.W."/>
            <person name="Hatfull G.F."/>
        </authorList>
    </citation>
    <scope>NUCLEOTIDE SEQUENCE [LARGE SCALE GENOMIC DNA]</scope>
    <source>
        <strain evidence="8 9">DSM 27648</strain>
    </source>
</reference>
<dbReference type="SUPFAM" id="SSF81799">
    <property type="entry name" value="Putative methyltransferase TM0872, insert domain"/>
    <property type="match status" value="1"/>
</dbReference>
<dbReference type="GO" id="GO:0070475">
    <property type="term" value="P:rRNA base methylation"/>
    <property type="evidence" value="ECO:0007669"/>
    <property type="project" value="UniProtKB-UniRule"/>
</dbReference>
<feature type="binding site" evidence="6">
    <location>
        <position position="79"/>
    </location>
    <ligand>
        <name>S-adenosyl-L-methionine</name>
        <dbReference type="ChEBI" id="CHEBI:59789"/>
    </ligand>
</feature>
<dbReference type="PANTHER" id="PTHR11265:SF0">
    <property type="entry name" value="12S RRNA N4-METHYLCYTIDINE METHYLTRANSFERASE"/>
    <property type="match status" value="1"/>
</dbReference>
<evidence type="ECO:0000313" key="8">
    <source>
        <dbReference type="EMBL" id="AKU98023.1"/>
    </source>
</evidence>
<dbReference type="NCBIfam" id="TIGR00006">
    <property type="entry name" value="16S rRNA (cytosine(1402)-N(4))-methyltransferase RsmH"/>
    <property type="match status" value="1"/>
</dbReference>
<keyword evidence="3 6" id="KW-0489">Methyltransferase</keyword>
<evidence type="ECO:0000256" key="1">
    <source>
        <dbReference type="ARBA" id="ARBA00010396"/>
    </source>
</evidence>